<evidence type="ECO:0000313" key="3">
    <source>
        <dbReference type="Proteomes" id="UP000254134"/>
    </source>
</evidence>
<reference evidence="2 3" key="1">
    <citation type="submission" date="2018-07" db="EMBL/GenBank/DDBJ databases">
        <title>High-quality-draft genome sequence of Gaiella occulta.</title>
        <authorList>
            <person name="Severino R."/>
            <person name="Froufe H.J.C."/>
            <person name="Rainey F.A."/>
            <person name="Barroso C."/>
            <person name="Albuquerque L."/>
            <person name="Lobo-Da-Cunha A."/>
            <person name="Da Costa M.S."/>
            <person name="Egas C."/>
        </authorList>
    </citation>
    <scope>NUCLEOTIDE SEQUENCE [LARGE SCALE GENOMIC DNA]</scope>
    <source>
        <strain evidence="2 3">F2-233</strain>
    </source>
</reference>
<feature type="transmembrane region" description="Helical" evidence="1">
    <location>
        <begin position="50"/>
        <end position="70"/>
    </location>
</feature>
<organism evidence="2 3">
    <name type="scientific">Gaiella occulta</name>
    <dbReference type="NCBI Taxonomy" id="1002870"/>
    <lineage>
        <taxon>Bacteria</taxon>
        <taxon>Bacillati</taxon>
        <taxon>Actinomycetota</taxon>
        <taxon>Thermoleophilia</taxon>
        <taxon>Gaiellales</taxon>
        <taxon>Gaiellaceae</taxon>
        <taxon>Gaiella</taxon>
    </lineage>
</organism>
<sequence>MIALASGLALLIGWRYGFSRRSLELASATFAVVLALQTIGLVLSGGEAAGSYWAIVSVIAAAWVACVFVGDRVRRLLRG</sequence>
<keyword evidence="1" id="KW-0472">Membrane</keyword>
<dbReference type="RefSeq" id="WP_181813642.1">
    <property type="nucleotide sequence ID" value="NZ_QQZY01000006.1"/>
</dbReference>
<feature type="transmembrane region" description="Helical" evidence="1">
    <location>
        <begin position="25"/>
        <end position="44"/>
    </location>
</feature>
<keyword evidence="3" id="KW-1185">Reference proteome</keyword>
<keyword evidence="1" id="KW-1133">Transmembrane helix</keyword>
<accession>A0A7M2YV16</accession>
<evidence type="ECO:0000313" key="2">
    <source>
        <dbReference type="EMBL" id="RDI73855.1"/>
    </source>
</evidence>
<protein>
    <submittedName>
        <fullName evidence="2">Uncharacterized protein</fullName>
    </submittedName>
</protein>
<name>A0A7M2YV16_9ACTN</name>
<reference evidence="3" key="2">
    <citation type="journal article" date="2019" name="MicrobiologyOpen">
        <title>High-quality draft genome sequence of Gaiella occulta isolated from a 150 meter deep mineral water borehole and comparison with the genome sequences of other deep-branching lineages of the phylum Actinobacteria.</title>
        <authorList>
            <person name="Severino R."/>
            <person name="Froufe H.J.C."/>
            <person name="Barroso C."/>
            <person name="Albuquerque L."/>
            <person name="Lobo-da-Cunha A."/>
            <person name="da Costa M.S."/>
            <person name="Egas C."/>
        </authorList>
    </citation>
    <scope>NUCLEOTIDE SEQUENCE [LARGE SCALE GENOMIC DNA]</scope>
    <source>
        <strain evidence="3">F2-233</strain>
    </source>
</reference>
<comment type="caution">
    <text evidence="2">The sequence shown here is derived from an EMBL/GenBank/DDBJ whole genome shotgun (WGS) entry which is preliminary data.</text>
</comment>
<keyword evidence="1" id="KW-0812">Transmembrane</keyword>
<dbReference type="AlphaFoldDB" id="A0A7M2YV16"/>
<proteinExistence type="predicted"/>
<dbReference type="Proteomes" id="UP000254134">
    <property type="component" value="Unassembled WGS sequence"/>
</dbReference>
<evidence type="ECO:0000256" key="1">
    <source>
        <dbReference type="SAM" id="Phobius"/>
    </source>
</evidence>
<dbReference type="EMBL" id="QQZY01000006">
    <property type="protein sequence ID" value="RDI73855.1"/>
    <property type="molecule type" value="Genomic_DNA"/>
</dbReference>
<gene>
    <name evidence="2" type="ORF">Gocc_2419</name>
</gene>